<evidence type="ECO:0000313" key="2">
    <source>
        <dbReference type="EMBL" id="EMD34293.1"/>
    </source>
</evidence>
<dbReference type="Proteomes" id="UP000016930">
    <property type="component" value="Unassembled WGS sequence"/>
</dbReference>
<evidence type="ECO:0000256" key="1">
    <source>
        <dbReference type="SAM" id="MobiDB-lite"/>
    </source>
</evidence>
<keyword evidence="3" id="KW-1185">Reference proteome</keyword>
<dbReference type="EMBL" id="KB445803">
    <property type="protein sequence ID" value="EMD34293.1"/>
    <property type="molecule type" value="Genomic_DNA"/>
</dbReference>
<accession>M2QBC0</accession>
<feature type="region of interest" description="Disordered" evidence="1">
    <location>
        <begin position="117"/>
        <end position="137"/>
    </location>
</feature>
<feature type="region of interest" description="Disordered" evidence="1">
    <location>
        <begin position="1"/>
        <end position="52"/>
    </location>
</feature>
<protein>
    <submittedName>
        <fullName evidence="2">Uncharacterized protein</fullName>
    </submittedName>
</protein>
<dbReference type="AlphaFoldDB" id="M2QBC0"/>
<dbReference type="HOGENOM" id="CLU_1864885_0_0_1"/>
<organism evidence="2 3">
    <name type="scientific">Ceriporiopsis subvermispora (strain B)</name>
    <name type="common">White-rot fungus</name>
    <name type="synonym">Gelatoporia subvermispora</name>
    <dbReference type="NCBI Taxonomy" id="914234"/>
    <lineage>
        <taxon>Eukaryota</taxon>
        <taxon>Fungi</taxon>
        <taxon>Dikarya</taxon>
        <taxon>Basidiomycota</taxon>
        <taxon>Agaricomycotina</taxon>
        <taxon>Agaricomycetes</taxon>
        <taxon>Polyporales</taxon>
        <taxon>Gelatoporiaceae</taxon>
        <taxon>Gelatoporia</taxon>
    </lineage>
</organism>
<gene>
    <name evidence="2" type="ORF">CERSUDRAFT_97551</name>
</gene>
<feature type="compositionally biased region" description="Basic and acidic residues" evidence="1">
    <location>
        <begin position="119"/>
        <end position="131"/>
    </location>
</feature>
<sequence>MPNEHSSAREVQLQKAARRMQIGGPHCEDGKPRGTQGQKHATAERGHRYVRGHAARRVPARLAARLVPPEFVGADWELRCRWEAPAARREVVWQQREDSGGAEGAWAGPGRVRTGLVRCPEKRGAEGRLEGAESESV</sequence>
<reference evidence="2 3" key="1">
    <citation type="journal article" date="2012" name="Proc. Natl. Acad. Sci. U.S.A.">
        <title>Comparative genomics of Ceriporiopsis subvermispora and Phanerochaete chrysosporium provide insight into selective ligninolysis.</title>
        <authorList>
            <person name="Fernandez-Fueyo E."/>
            <person name="Ruiz-Duenas F.J."/>
            <person name="Ferreira P."/>
            <person name="Floudas D."/>
            <person name="Hibbett D.S."/>
            <person name="Canessa P."/>
            <person name="Larrondo L.F."/>
            <person name="James T.Y."/>
            <person name="Seelenfreund D."/>
            <person name="Lobos S."/>
            <person name="Polanco R."/>
            <person name="Tello M."/>
            <person name="Honda Y."/>
            <person name="Watanabe T."/>
            <person name="Watanabe T."/>
            <person name="Ryu J.S."/>
            <person name="Kubicek C.P."/>
            <person name="Schmoll M."/>
            <person name="Gaskell J."/>
            <person name="Hammel K.E."/>
            <person name="St John F.J."/>
            <person name="Vanden Wymelenberg A."/>
            <person name="Sabat G."/>
            <person name="Splinter BonDurant S."/>
            <person name="Syed K."/>
            <person name="Yadav J.S."/>
            <person name="Doddapaneni H."/>
            <person name="Subramanian V."/>
            <person name="Lavin J.L."/>
            <person name="Oguiza J.A."/>
            <person name="Perez G."/>
            <person name="Pisabarro A.G."/>
            <person name="Ramirez L."/>
            <person name="Santoyo F."/>
            <person name="Master E."/>
            <person name="Coutinho P.M."/>
            <person name="Henrissat B."/>
            <person name="Lombard V."/>
            <person name="Magnuson J.K."/>
            <person name="Kuees U."/>
            <person name="Hori C."/>
            <person name="Igarashi K."/>
            <person name="Samejima M."/>
            <person name="Held B.W."/>
            <person name="Barry K.W."/>
            <person name="LaButti K.M."/>
            <person name="Lapidus A."/>
            <person name="Lindquist E.A."/>
            <person name="Lucas S.M."/>
            <person name="Riley R."/>
            <person name="Salamov A.A."/>
            <person name="Hoffmeister D."/>
            <person name="Schwenk D."/>
            <person name="Hadar Y."/>
            <person name="Yarden O."/>
            <person name="de Vries R.P."/>
            <person name="Wiebenga A."/>
            <person name="Stenlid J."/>
            <person name="Eastwood D."/>
            <person name="Grigoriev I.V."/>
            <person name="Berka R.M."/>
            <person name="Blanchette R.A."/>
            <person name="Kersten P."/>
            <person name="Martinez A.T."/>
            <person name="Vicuna R."/>
            <person name="Cullen D."/>
        </authorList>
    </citation>
    <scope>NUCLEOTIDE SEQUENCE [LARGE SCALE GENOMIC DNA]</scope>
    <source>
        <strain evidence="2 3">B</strain>
    </source>
</reference>
<evidence type="ECO:0000313" key="3">
    <source>
        <dbReference type="Proteomes" id="UP000016930"/>
    </source>
</evidence>
<proteinExistence type="predicted"/>
<name>M2QBC0_CERS8</name>